<dbReference type="InterPro" id="IPR051543">
    <property type="entry name" value="Serine_Peptidase_S9A"/>
</dbReference>
<dbReference type="InterPro" id="IPR000008">
    <property type="entry name" value="C2_dom"/>
</dbReference>
<dbReference type="AlphaFoldDB" id="A0AAU9PQ20"/>
<dbReference type="CDD" id="cd00030">
    <property type="entry name" value="C2"/>
    <property type="match status" value="1"/>
</dbReference>
<dbReference type="EMBL" id="CAKMRJ010005745">
    <property type="protein sequence ID" value="CAH1452339.1"/>
    <property type="molecule type" value="Genomic_DNA"/>
</dbReference>
<dbReference type="Gene3D" id="2.60.40.150">
    <property type="entry name" value="C2 domain"/>
    <property type="match status" value="1"/>
</dbReference>
<evidence type="ECO:0000313" key="4">
    <source>
        <dbReference type="Proteomes" id="UP001157418"/>
    </source>
</evidence>
<comment type="similarity">
    <text evidence="1">Belongs to the peptidase S9A family.</text>
</comment>
<name>A0AAU9PQ20_9ASTR</name>
<dbReference type="SMART" id="SM00239">
    <property type="entry name" value="C2"/>
    <property type="match status" value="1"/>
</dbReference>
<proteinExistence type="inferred from homology"/>
<organism evidence="3 4">
    <name type="scientific">Lactuca virosa</name>
    <dbReference type="NCBI Taxonomy" id="75947"/>
    <lineage>
        <taxon>Eukaryota</taxon>
        <taxon>Viridiplantae</taxon>
        <taxon>Streptophyta</taxon>
        <taxon>Embryophyta</taxon>
        <taxon>Tracheophyta</taxon>
        <taxon>Spermatophyta</taxon>
        <taxon>Magnoliopsida</taxon>
        <taxon>eudicotyledons</taxon>
        <taxon>Gunneridae</taxon>
        <taxon>Pentapetalae</taxon>
        <taxon>asterids</taxon>
        <taxon>campanulids</taxon>
        <taxon>Asterales</taxon>
        <taxon>Asteraceae</taxon>
        <taxon>Cichorioideae</taxon>
        <taxon>Cichorieae</taxon>
        <taxon>Lactucinae</taxon>
        <taxon>Lactuca</taxon>
    </lineage>
</organism>
<dbReference type="Pfam" id="PF00168">
    <property type="entry name" value="C2"/>
    <property type="match status" value="1"/>
</dbReference>
<dbReference type="PANTHER" id="PTHR11757">
    <property type="entry name" value="PROTEASE FAMILY S9A OLIGOPEPTIDASE"/>
    <property type="match status" value="1"/>
</dbReference>
<dbReference type="SUPFAM" id="SSF49562">
    <property type="entry name" value="C2 domain (Calcium/lipid-binding domain, CaLB)"/>
    <property type="match status" value="1"/>
</dbReference>
<dbReference type="Pfam" id="PF02897">
    <property type="entry name" value="Peptidase_S9_N"/>
    <property type="match status" value="1"/>
</dbReference>
<protein>
    <recommendedName>
        <fullName evidence="2">C2 domain-containing protein</fullName>
    </recommendedName>
</protein>
<evidence type="ECO:0000313" key="3">
    <source>
        <dbReference type="EMBL" id="CAH1452339.1"/>
    </source>
</evidence>
<gene>
    <name evidence="3" type="ORF">LVIROSA_LOCUS37642</name>
</gene>
<reference evidence="3 4" key="1">
    <citation type="submission" date="2022-01" db="EMBL/GenBank/DDBJ databases">
        <authorList>
            <person name="Xiong W."/>
            <person name="Schranz E."/>
        </authorList>
    </citation>
    <scope>NUCLEOTIDE SEQUENCE [LARGE SCALE GENOMIC DNA]</scope>
</reference>
<evidence type="ECO:0000256" key="1">
    <source>
        <dbReference type="ARBA" id="ARBA00005228"/>
    </source>
</evidence>
<dbReference type="SUPFAM" id="SSF56801">
    <property type="entry name" value="Acetyl-CoA synthetase-like"/>
    <property type="match status" value="1"/>
</dbReference>
<dbReference type="Proteomes" id="UP001157418">
    <property type="component" value="Unassembled WGS sequence"/>
</dbReference>
<dbReference type="InterPro" id="IPR035892">
    <property type="entry name" value="C2_domain_sf"/>
</dbReference>
<comment type="caution">
    <text evidence="3">The sequence shown here is derived from an EMBL/GenBank/DDBJ whole genome shotgun (WGS) entry which is preliminary data.</text>
</comment>
<dbReference type="InterPro" id="IPR023302">
    <property type="entry name" value="Pept_S9A_N"/>
</dbReference>
<sequence>MSNLNDKVAMRHMDVYMEQEEKYTEPVLAETDRLQSKLQSEMASRMSSQLSTPPFRWGPWYLQFPFALHLKLVDFFWIRIQILCSSLAIWRWNSGGFDLISGKRIEQKLIDYNQEAERFGGYAYEEVSEVSPDHRFIAYTMYDKDNDFFKLCVRDLNLGPLCSKPQADWVCNVAWAKGGQALLYVVTDKKKKPYRIYCSMLGSKDEDVILLEEPEENVHVNIRHTKDFKFVTVYVFSTTYSKVFLINAADPLSGLTFVWECEACAHCIIEHHHSSSPRKWEATINVKKRKNSPVDDEKHVEPVVDEGDIGEWQPDGSMKIIDRKKNIFKLSQGEYVAVENLENIWIFGNSFEACLVAVVNPNKQAIEHYAEAHNISGDFEALCENPKIKEYVLGELPKAGKENKLKGFEFVKAIHLDPVTFIVIMKAVTGFSELFPHMLQVFIKLKKGYAFPAMDPWGTSDPYVVLQLDSQIVKNNVKWGTKEPTWNEDLTLYIKHSPTIDLQVAAWDANLVTPHKLMGNGIVSLESICDGELSSFSFGCFKSLASLHLKQI</sequence>
<dbReference type="PANTHER" id="PTHR11757:SF19">
    <property type="entry name" value="PROLYL ENDOPEPTIDASE-LIKE"/>
    <property type="match status" value="1"/>
</dbReference>
<keyword evidence="4" id="KW-1185">Reference proteome</keyword>
<evidence type="ECO:0000259" key="2">
    <source>
        <dbReference type="PROSITE" id="PS50004"/>
    </source>
</evidence>
<feature type="domain" description="C2" evidence="2">
    <location>
        <begin position="417"/>
        <end position="538"/>
    </location>
</feature>
<accession>A0AAU9PQ20</accession>
<dbReference type="Gene3D" id="2.130.10.120">
    <property type="entry name" value="Prolyl oligopeptidase, N-terminal domain"/>
    <property type="match status" value="1"/>
</dbReference>
<dbReference type="SUPFAM" id="SSF50993">
    <property type="entry name" value="Peptidase/esterase 'gauge' domain"/>
    <property type="match status" value="1"/>
</dbReference>
<dbReference type="GO" id="GO:0004252">
    <property type="term" value="F:serine-type endopeptidase activity"/>
    <property type="evidence" value="ECO:0007669"/>
    <property type="project" value="InterPro"/>
</dbReference>
<dbReference type="PROSITE" id="PS50004">
    <property type="entry name" value="C2"/>
    <property type="match status" value="1"/>
</dbReference>